<protein>
    <submittedName>
        <fullName evidence="2">Uncharacterized protein</fullName>
    </submittedName>
</protein>
<sequence>MSRTLPLAGCLATLLSMLATAHAQEAATAASSEVLLRPTTADYVQGYEATQPGSGNRILEFVPKGEDVQHWTELLTVQQFRDSAHVPPREFLDIIGKGWMQACPEASVTLILEDVENGYPIAVAQMICPNNAQTGKPEYTWLKGIQGQASLYVVQKAFRFVPDREQMTTWVRYLGQVKVCNEKDAQHPCP</sequence>
<proteinExistence type="predicted"/>
<dbReference type="Proteomes" id="UP001605261">
    <property type="component" value="Unassembled WGS sequence"/>
</dbReference>
<gene>
    <name evidence="2" type="ORF">ACEU0G_001581</name>
</gene>
<evidence type="ECO:0000313" key="2">
    <source>
        <dbReference type="EMBL" id="MFG6108108.1"/>
    </source>
</evidence>
<evidence type="ECO:0000313" key="3">
    <source>
        <dbReference type="Proteomes" id="UP001605261"/>
    </source>
</evidence>
<feature type="chain" id="PRO_5045930736" evidence="1">
    <location>
        <begin position="24"/>
        <end position="190"/>
    </location>
</feature>
<name>A0ABW7CT17_9GAMM</name>
<organism evidence="2 3">
    <name type="scientific">Stenotrophomonas nematodicola</name>
    <dbReference type="NCBI Taxonomy" id="2656746"/>
    <lineage>
        <taxon>Bacteria</taxon>
        <taxon>Pseudomonadati</taxon>
        <taxon>Pseudomonadota</taxon>
        <taxon>Gammaproteobacteria</taxon>
        <taxon>Lysobacterales</taxon>
        <taxon>Lysobacteraceae</taxon>
        <taxon>Stenotrophomonas</taxon>
    </lineage>
</organism>
<keyword evidence="1" id="KW-0732">Signal</keyword>
<evidence type="ECO:0000256" key="1">
    <source>
        <dbReference type="SAM" id="SignalP"/>
    </source>
</evidence>
<comment type="caution">
    <text evidence="2">The sequence shown here is derived from an EMBL/GenBank/DDBJ whole genome shotgun (WGS) entry which is preliminary data.</text>
</comment>
<dbReference type="RefSeq" id="WP_394161181.1">
    <property type="nucleotide sequence ID" value="NZ_JBHGCJ010000001.1"/>
</dbReference>
<accession>A0ABW7CT17</accession>
<feature type="signal peptide" evidence="1">
    <location>
        <begin position="1"/>
        <end position="23"/>
    </location>
</feature>
<reference evidence="2 3" key="1">
    <citation type="submission" date="2024-09" db="EMBL/GenBank/DDBJ databases">
        <authorList>
            <consortium name="All-Russian atlas of soil microorganisms"/>
            <consortium name="as a basis for the search for new antimicrobial producers and enzymes with unique properties"/>
            <person name="Sokolova E.A."/>
            <person name="Voronina E.N."/>
        </authorList>
    </citation>
    <scope>NUCLEOTIDE SEQUENCE [LARGE SCALE GENOMIC DNA]</scope>
    <source>
        <strain evidence="2 3">AF-22b-331.1</strain>
    </source>
</reference>
<keyword evidence="3" id="KW-1185">Reference proteome</keyword>
<dbReference type="EMBL" id="JBHGCJ010000001">
    <property type="protein sequence ID" value="MFG6108108.1"/>
    <property type="molecule type" value="Genomic_DNA"/>
</dbReference>